<evidence type="ECO:0000259" key="13">
    <source>
        <dbReference type="Pfam" id="PF05698"/>
    </source>
</evidence>
<evidence type="ECO:0000256" key="8">
    <source>
        <dbReference type="ARBA" id="ARBA00029986"/>
    </source>
</evidence>
<feature type="coiled-coil region" evidence="10">
    <location>
        <begin position="315"/>
        <end position="342"/>
    </location>
</feature>
<sequence>MNIKQTVLPKSQIELVFTLTPTDYEQYAHHAAEKISNQQTFAGFRPGKAPFEIVKKQVGEIPLMQATVELLVPKVLARAIVDKKIKSVGQPEVNLEKMAPGNDIIFKAIISIVPEITLVDWHTITVEKKPVVIEEKQIDVVIEDSRKGQAKEVRVNRASQKTDKLHIDMDTLLANVPIEGGQAKNHHVYLNEKHYIPGFPEELVGLSENDEKSFSLPFPKDHYQKNLAGKQVDFKVKVKGVFETELPPADDTLAEKMGQKTLVELRALIKTNLTFETEQKEAQRAEIELFDKILSASKIGELPEILIESERQKMIAELRARIEEIGMEFEKYLEQIKKTTDELGKEFTTQAEKRAKLALFLRAIARNEKITFAAEELNKELDAIKIQYTNHPNIEERLKSADIREYVASTIVNRKVMDLLRGQIK</sequence>
<keyword evidence="9" id="KW-0132">Cell division</keyword>
<dbReference type="GO" id="GO:0003755">
    <property type="term" value="F:peptidyl-prolyl cis-trans isomerase activity"/>
    <property type="evidence" value="ECO:0007669"/>
    <property type="project" value="UniProtKB-UniRule"/>
</dbReference>
<dbReference type="Gene3D" id="3.30.70.1050">
    <property type="entry name" value="Trigger factor ribosome-binding domain"/>
    <property type="match status" value="1"/>
</dbReference>
<feature type="domain" description="PPIase FKBP-type" evidence="11">
    <location>
        <begin position="157"/>
        <end position="238"/>
    </location>
</feature>
<dbReference type="Pfam" id="PF00254">
    <property type="entry name" value="FKBP_C"/>
    <property type="match status" value="1"/>
</dbReference>
<dbReference type="InterPro" id="IPR046357">
    <property type="entry name" value="PPIase_dom_sf"/>
</dbReference>
<dbReference type="Gene3D" id="1.10.3120.10">
    <property type="entry name" value="Trigger factor, C-terminal domain"/>
    <property type="match status" value="1"/>
</dbReference>
<evidence type="ECO:0000256" key="3">
    <source>
        <dbReference type="ARBA" id="ARBA00013194"/>
    </source>
</evidence>
<evidence type="ECO:0000256" key="9">
    <source>
        <dbReference type="HAMAP-Rule" id="MF_00303"/>
    </source>
</evidence>
<organism evidence="14 15">
    <name type="scientific">Candidatus Magasanikbacteria bacterium GW2011_GWC2_45_8</name>
    <dbReference type="NCBI Taxonomy" id="1619050"/>
    <lineage>
        <taxon>Bacteria</taxon>
        <taxon>Candidatus Magasanikiibacteriota</taxon>
    </lineage>
</organism>
<dbReference type="GO" id="GO:0015031">
    <property type="term" value="P:protein transport"/>
    <property type="evidence" value="ECO:0007669"/>
    <property type="project" value="UniProtKB-UniRule"/>
</dbReference>
<comment type="similarity">
    <text evidence="2 9">Belongs to the FKBP-type PPIase family. Tig subfamily.</text>
</comment>
<dbReference type="SUPFAM" id="SSF109998">
    <property type="entry name" value="Triger factor/SurA peptide-binding domain-like"/>
    <property type="match status" value="1"/>
</dbReference>
<dbReference type="InterPro" id="IPR036611">
    <property type="entry name" value="Trigger_fac_ribosome-bd_sf"/>
</dbReference>
<dbReference type="SUPFAM" id="SSF54534">
    <property type="entry name" value="FKBP-like"/>
    <property type="match status" value="1"/>
</dbReference>
<evidence type="ECO:0000256" key="1">
    <source>
        <dbReference type="ARBA" id="ARBA00000971"/>
    </source>
</evidence>
<dbReference type="SUPFAM" id="SSF102735">
    <property type="entry name" value="Trigger factor ribosome-binding domain"/>
    <property type="match status" value="1"/>
</dbReference>
<gene>
    <name evidence="9" type="primary">tig</name>
    <name evidence="14" type="ORF">UX20_C0007G0030</name>
</gene>
<keyword evidence="7 9" id="KW-0413">Isomerase</keyword>
<feature type="domain" description="Trigger factor C-terminal" evidence="13">
    <location>
        <begin position="261"/>
        <end position="420"/>
    </location>
</feature>
<name>A0A0G1N127_9BACT</name>
<evidence type="ECO:0000256" key="7">
    <source>
        <dbReference type="ARBA" id="ARBA00023235"/>
    </source>
</evidence>
<comment type="domain">
    <text evidence="9">Consists of 3 domains; the N-terminus binds the ribosome, the middle domain has PPIase activity, while the C-terminus has intrinsic chaperone activity on its own.</text>
</comment>
<keyword evidence="5 9" id="KW-0697">Rotamase</keyword>
<evidence type="ECO:0000259" key="12">
    <source>
        <dbReference type="Pfam" id="PF05697"/>
    </source>
</evidence>
<evidence type="ECO:0000256" key="5">
    <source>
        <dbReference type="ARBA" id="ARBA00023110"/>
    </source>
</evidence>
<comment type="caution">
    <text evidence="14">The sequence shown here is derived from an EMBL/GenBank/DDBJ whole genome shotgun (WGS) entry which is preliminary data.</text>
</comment>
<dbReference type="HAMAP" id="MF_00303">
    <property type="entry name" value="Trigger_factor_Tig"/>
    <property type="match status" value="1"/>
</dbReference>
<proteinExistence type="inferred from homology"/>
<dbReference type="Pfam" id="PF05698">
    <property type="entry name" value="Trigger_C"/>
    <property type="match status" value="1"/>
</dbReference>
<dbReference type="InterPro" id="IPR008880">
    <property type="entry name" value="Trigger_fac_C"/>
</dbReference>
<dbReference type="InterPro" id="IPR005215">
    <property type="entry name" value="Trig_fac"/>
</dbReference>
<comment type="catalytic activity">
    <reaction evidence="1 9">
        <text>[protein]-peptidylproline (omega=180) = [protein]-peptidylproline (omega=0)</text>
        <dbReference type="Rhea" id="RHEA:16237"/>
        <dbReference type="Rhea" id="RHEA-COMP:10747"/>
        <dbReference type="Rhea" id="RHEA-COMP:10748"/>
        <dbReference type="ChEBI" id="CHEBI:83833"/>
        <dbReference type="ChEBI" id="CHEBI:83834"/>
        <dbReference type="EC" id="5.2.1.8"/>
    </reaction>
</comment>
<evidence type="ECO:0000256" key="2">
    <source>
        <dbReference type="ARBA" id="ARBA00005464"/>
    </source>
</evidence>
<keyword evidence="6 9" id="KW-0143">Chaperone</keyword>
<dbReference type="GO" id="GO:0005737">
    <property type="term" value="C:cytoplasm"/>
    <property type="evidence" value="ECO:0007669"/>
    <property type="project" value="UniProtKB-SubCell"/>
</dbReference>
<keyword evidence="9" id="KW-0131">Cell cycle</keyword>
<evidence type="ECO:0000259" key="11">
    <source>
        <dbReference type="Pfam" id="PF00254"/>
    </source>
</evidence>
<dbReference type="InterPro" id="IPR037041">
    <property type="entry name" value="Trigger_fac_C_sf"/>
</dbReference>
<accession>A0A0G1N127</accession>
<dbReference type="GO" id="GO:0006457">
    <property type="term" value="P:protein folding"/>
    <property type="evidence" value="ECO:0007669"/>
    <property type="project" value="UniProtKB-UniRule"/>
</dbReference>
<dbReference type="EC" id="5.2.1.8" evidence="3 9"/>
<reference evidence="14 15" key="1">
    <citation type="journal article" date="2015" name="Nature">
        <title>rRNA introns, odd ribosomes, and small enigmatic genomes across a large radiation of phyla.</title>
        <authorList>
            <person name="Brown C.T."/>
            <person name="Hug L.A."/>
            <person name="Thomas B.C."/>
            <person name="Sharon I."/>
            <person name="Castelle C.J."/>
            <person name="Singh A."/>
            <person name="Wilkins M.J."/>
            <person name="Williams K.H."/>
            <person name="Banfield J.F."/>
        </authorList>
    </citation>
    <scope>NUCLEOTIDE SEQUENCE [LARGE SCALE GENOMIC DNA]</scope>
</reference>
<evidence type="ECO:0000313" key="14">
    <source>
        <dbReference type="EMBL" id="KKU14052.1"/>
    </source>
</evidence>
<dbReference type="InterPro" id="IPR008881">
    <property type="entry name" value="Trigger_fac_ribosome-bd_bac"/>
</dbReference>
<evidence type="ECO:0000256" key="10">
    <source>
        <dbReference type="SAM" id="Coils"/>
    </source>
</evidence>
<dbReference type="NCBIfam" id="TIGR00115">
    <property type="entry name" value="tig"/>
    <property type="match status" value="1"/>
</dbReference>
<dbReference type="GO" id="GO:0051301">
    <property type="term" value="P:cell division"/>
    <property type="evidence" value="ECO:0007669"/>
    <property type="project" value="UniProtKB-KW"/>
</dbReference>
<feature type="domain" description="Trigger factor ribosome-binding bacterial" evidence="12">
    <location>
        <begin position="1"/>
        <end position="143"/>
    </location>
</feature>
<dbReference type="Pfam" id="PF05697">
    <property type="entry name" value="Trigger_N"/>
    <property type="match status" value="1"/>
</dbReference>
<keyword evidence="10" id="KW-0175">Coiled coil</keyword>
<evidence type="ECO:0000256" key="4">
    <source>
        <dbReference type="ARBA" id="ARBA00016902"/>
    </source>
</evidence>
<evidence type="ECO:0000256" key="6">
    <source>
        <dbReference type="ARBA" id="ARBA00023186"/>
    </source>
</evidence>
<protein>
    <recommendedName>
        <fullName evidence="4 9">Trigger factor</fullName>
        <shortName evidence="9">TF</shortName>
        <ecNumber evidence="3 9">5.2.1.8</ecNumber>
    </recommendedName>
    <alternativeName>
        <fullName evidence="8 9">PPIase</fullName>
    </alternativeName>
</protein>
<keyword evidence="9" id="KW-0963">Cytoplasm</keyword>
<dbReference type="InterPro" id="IPR001179">
    <property type="entry name" value="PPIase_FKBP_dom"/>
</dbReference>
<dbReference type="PIRSF" id="PIRSF003095">
    <property type="entry name" value="Trigger_factor"/>
    <property type="match status" value="1"/>
</dbReference>
<dbReference type="AlphaFoldDB" id="A0A0G1N127"/>
<evidence type="ECO:0000313" key="15">
    <source>
        <dbReference type="Proteomes" id="UP000034911"/>
    </source>
</evidence>
<dbReference type="Proteomes" id="UP000034911">
    <property type="component" value="Unassembled WGS sequence"/>
</dbReference>
<dbReference type="EMBL" id="LCLH01000007">
    <property type="protein sequence ID" value="KKU14052.1"/>
    <property type="molecule type" value="Genomic_DNA"/>
</dbReference>
<comment type="function">
    <text evidence="9">Involved in protein export. Acts as a chaperone by maintaining the newly synthesized protein in an open conformation. Functions as a peptidyl-prolyl cis-trans isomerase.</text>
</comment>
<comment type="subcellular location">
    <subcellularLocation>
        <location evidence="9">Cytoplasm</location>
    </subcellularLocation>
    <text evidence="9">About half TF is bound to the ribosome near the polypeptide exit tunnel while the other half is free in the cytoplasm.</text>
</comment>
<dbReference type="Gene3D" id="3.10.50.40">
    <property type="match status" value="1"/>
</dbReference>
<dbReference type="STRING" id="1619050.UX20_C0007G0030"/>
<dbReference type="InterPro" id="IPR027304">
    <property type="entry name" value="Trigger_fact/SurA_dom_sf"/>
</dbReference>